<dbReference type="InterPro" id="IPR006860">
    <property type="entry name" value="FecR"/>
</dbReference>
<dbReference type="PANTHER" id="PTHR38731">
    <property type="entry name" value="LIPL45-RELATED LIPOPROTEIN-RELATED"/>
    <property type="match status" value="1"/>
</dbReference>
<comment type="caution">
    <text evidence="2">The sequence shown here is derived from an EMBL/GenBank/DDBJ whole genome shotgun (WGS) entry which is preliminary data.</text>
</comment>
<dbReference type="PROSITE" id="PS51257">
    <property type="entry name" value="PROKAR_LIPOPROTEIN"/>
    <property type="match status" value="1"/>
</dbReference>
<name>A0ABN0H6P6_9LEPT</name>
<dbReference type="Proteomes" id="UP000018720">
    <property type="component" value="Unassembled WGS sequence"/>
</dbReference>
<keyword evidence="3" id="KW-1185">Reference proteome</keyword>
<dbReference type="PANTHER" id="PTHR38731:SF1">
    <property type="entry name" value="FECR PROTEIN DOMAIN-CONTAINING PROTEIN"/>
    <property type="match status" value="1"/>
</dbReference>
<protein>
    <submittedName>
        <fullName evidence="2">Sigma factor regulatory protein, FecR/PupR family</fullName>
    </submittedName>
</protein>
<reference evidence="2 3" key="1">
    <citation type="submission" date="2012-08" db="EMBL/GenBank/DDBJ databases">
        <authorList>
            <person name="Harkins D.M."/>
            <person name="Durkin A.S."/>
            <person name="Selengut J.D."/>
            <person name="Sanka R."/>
            <person name="DePew J."/>
            <person name="Purushe J."/>
            <person name="Matthias M.A."/>
            <person name="Vinetz J.M."/>
            <person name="Sutton G.G."/>
            <person name="Nelson W.C."/>
            <person name="Fouts D.E."/>
        </authorList>
    </citation>
    <scope>NUCLEOTIDE SEQUENCE [LARGE SCALE GENOMIC DNA]</scope>
    <source>
        <strain evidence="2 3">MMD4847</strain>
    </source>
</reference>
<evidence type="ECO:0000313" key="2">
    <source>
        <dbReference type="EMBL" id="EJZ41522.1"/>
    </source>
</evidence>
<feature type="domain" description="FecR protein" evidence="1">
    <location>
        <begin position="67"/>
        <end position="151"/>
    </location>
</feature>
<proteinExistence type="predicted"/>
<evidence type="ECO:0000313" key="3">
    <source>
        <dbReference type="Proteomes" id="UP000018720"/>
    </source>
</evidence>
<evidence type="ECO:0000259" key="1">
    <source>
        <dbReference type="Pfam" id="PF04773"/>
    </source>
</evidence>
<dbReference type="Pfam" id="PF04773">
    <property type="entry name" value="FecR"/>
    <property type="match status" value="1"/>
</dbReference>
<gene>
    <name evidence="2" type="ORF">LEP1GSC178_3951</name>
</gene>
<sequence>MSPRSIAMKKVSVLFLLGLICILFSCGKKEADAGKGVITFVVGNVTLERGPEKSKAEVSKEIQKGDILVTDEGATAMIAFGENSSLLEIQSGSRFRFDDINSDKKFFQEKGRSWILSNKLVKGEGLSLGTPTTTAGVRGTKFYTSIVDDMTFICHCQGKVELENSADHSKMIPTSDYLTVTKGAKTIVIDKDDLLKIGIPYVHNHSEVNNSPVGERTNMKLEEFLKMQELAKKKLAGKS</sequence>
<accession>A0ABN0H6P6</accession>
<dbReference type="EMBL" id="AHOM02000009">
    <property type="protein sequence ID" value="EJZ41522.1"/>
    <property type="molecule type" value="Genomic_DNA"/>
</dbReference>
<organism evidence="2 3">
    <name type="scientific">Leptospira licerasiae str. MMD4847</name>
    <dbReference type="NCBI Taxonomy" id="1049971"/>
    <lineage>
        <taxon>Bacteria</taxon>
        <taxon>Pseudomonadati</taxon>
        <taxon>Spirochaetota</taxon>
        <taxon>Spirochaetia</taxon>
        <taxon>Leptospirales</taxon>
        <taxon>Leptospiraceae</taxon>
        <taxon>Leptospira</taxon>
    </lineage>
</organism>